<comment type="subcellular location">
    <subcellularLocation>
        <location evidence="1">Membrane</location>
        <topology evidence="1">Single-pass membrane protein</topology>
    </subcellularLocation>
</comment>
<dbReference type="GO" id="GO:0005506">
    <property type="term" value="F:iron ion binding"/>
    <property type="evidence" value="ECO:0007669"/>
    <property type="project" value="InterPro"/>
</dbReference>
<dbReference type="PANTHER" id="PTHR24298">
    <property type="entry name" value="FLAVONOID 3'-MONOOXYGENASE-RELATED"/>
    <property type="match status" value="1"/>
</dbReference>
<evidence type="ECO:0000256" key="5">
    <source>
        <dbReference type="ARBA" id="ARBA00023136"/>
    </source>
</evidence>
<dbReference type="PRINTS" id="PR00463">
    <property type="entry name" value="EP450I"/>
</dbReference>
<dbReference type="Pfam" id="PF00067">
    <property type="entry name" value="p450"/>
    <property type="match status" value="1"/>
</dbReference>
<sequence>MANIVKHPNIQAKLFDEIRRVIGPDAEQVEEEDLPKIPYVKAVVLEGLRRHPPGHFVLPHSATQDVELGGYVVPKNAMINFAVAEMGWDPKVWEDPMKFKPERFMTGDGQVEFDLTGNREIKMMPFSAGRRMCPGMGLAILIMEYFVANLVWKFEWRVAEGHEVDFSEVLEFTTMMKHSLHARIASRHIS</sequence>
<keyword evidence="5" id="KW-0472">Membrane</keyword>
<dbReference type="InterPro" id="IPR001128">
    <property type="entry name" value="Cyt_P450"/>
</dbReference>
<dbReference type="Gene3D" id="1.10.630.10">
    <property type="entry name" value="Cytochrome P450"/>
    <property type="match status" value="1"/>
</dbReference>
<dbReference type="GO" id="GO:0020037">
    <property type="term" value="F:heme binding"/>
    <property type="evidence" value="ECO:0007669"/>
    <property type="project" value="InterPro"/>
</dbReference>
<keyword evidence="2" id="KW-0812">Transmembrane</keyword>
<protein>
    <submittedName>
        <fullName evidence="8">Uncharacterized protein</fullName>
    </submittedName>
</protein>
<keyword evidence="6 7" id="KW-0408">Iron</keyword>
<keyword evidence="3 6" id="KW-0479">Metal-binding</keyword>
<feature type="binding site" description="axial binding residue" evidence="6">
    <location>
        <position position="133"/>
    </location>
    <ligand>
        <name>heme</name>
        <dbReference type="ChEBI" id="CHEBI:30413"/>
    </ligand>
    <ligandPart>
        <name>Fe</name>
        <dbReference type="ChEBI" id="CHEBI:18248"/>
    </ligandPart>
</feature>
<reference evidence="8" key="2">
    <citation type="submission" date="2020-07" db="EMBL/GenBank/DDBJ databases">
        <authorList>
            <person name="Vera ALvarez R."/>
            <person name="Arias-Moreno D.M."/>
            <person name="Jimenez-Jacinto V."/>
            <person name="Jimenez-Bremont J.F."/>
            <person name="Swaminathan K."/>
            <person name="Moose S.P."/>
            <person name="Guerrero-Gonzalez M.L."/>
            <person name="Marino-Ramirez L."/>
            <person name="Landsman D."/>
            <person name="Rodriguez-Kessler M."/>
            <person name="Delgado-Sanchez P."/>
        </authorList>
    </citation>
    <scope>NUCLEOTIDE SEQUENCE</scope>
    <source>
        <tissue evidence="8">Cladode</tissue>
    </source>
</reference>
<evidence type="ECO:0000313" key="8">
    <source>
        <dbReference type="EMBL" id="MBA4635517.1"/>
    </source>
</evidence>
<dbReference type="AlphaFoldDB" id="A0A7C8Z710"/>
<dbReference type="GO" id="GO:0016709">
    <property type="term" value="F:oxidoreductase activity, acting on paired donors, with incorporation or reduction of molecular oxygen, NAD(P)H as one donor, and incorporation of one atom of oxygen"/>
    <property type="evidence" value="ECO:0007669"/>
    <property type="project" value="TreeGrafter"/>
</dbReference>
<reference evidence="8" key="1">
    <citation type="journal article" date="2013" name="J. Plant Res.">
        <title>Effect of fungi and light on seed germination of three Opuntia species from semiarid lands of central Mexico.</title>
        <authorList>
            <person name="Delgado-Sanchez P."/>
            <person name="Jimenez-Bremont J.F."/>
            <person name="Guerrero-Gonzalez Mde L."/>
            <person name="Flores J."/>
        </authorList>
    </citation>
    <scope>NUCLEOTIDE SEQUENCE</scope>
    <source>
        <tissue evidence="8">Cladode</tissue>
    </source>
</reference>
<evidence type="ECO:0000256" key="1">
    <source>
        <dbReference type="ARBA" id="ARBA00004167"/>
    </source>
</evidence>
<dbReference type="SUPFAM" id="SSF48264">
    <property type="entry name" value="Cytochrome P450"/>
    <property type="match status" value="1"/>
</dbReference>
<keyword evidence="4" id="KW-1133">Transmembrane helix</keyword>
<evidence type="ECO:0000256" key="3">
    <source>
        <dbReference type="ARBA" id="ARBA00022723"/>
    </source>
</evidence>
<proteinExistence type="inferred from homology"/>
<dbReference type="PRINTS" id="PR00385">
    <property type="entry name" value="P450"/>
</dbReference>
<dbReference type="GO" id="GO:0016020">
    <property type="term" value="C:membrane"/>
    <property type="evidence" value="ECO:0007669"/>
    <property type="project" value="UniProtKB-SubCell"/>
</dbReference>
<organism evidence="8">
    <name type="scientific">Opuntia streptacantha</name>
    <name type="common">Prickly pear cactus</name>
    <name type="synonym">Opuntia cardona</name>
    <dbReference type="NCBI Taxonomy" id="393608"/>
    <lineage>
        <taxon>Eukaryota</taxon>
        <taxon>Viridiplantae</taxon>
        <taxon>Streptophyta</taxon>
        <taxon>Embryophyta</taxon>
        <taxon>Tracheophyta</taxon>
        <taxon>Spermatophyta</taxon>
        <taxon>Magnoliopsida</taxon>
        <taxon>eudicotyledons</taxon>
        <taxon>Gunneridae</taxon>
        <taxon>Pentapetalae</taxon>
        <taxon>Caryophyllales</taxon>
        <taxon>Cactineae</taxon>
        <taxon>Cactaceae</taxon>
        <taxon>Opuntioideae</taxon>
        <taxon>Opuntia</taxon>
    </lineage>
</organism>
<evidence type="ECO:0000256" key="6">
    <source>
        <dbReference type="PIRSR" id="PIRSR602401-1"/>
    </source>
</evidence>
<comment type="similarity">
    <text evidence="7">Belongs to the cytochrome P450 family.</text>
</comment>
<dbReference type="InterPro" id="IPR002401">
    <property type="entry name" value="Cyt_P450_E_grp-I"/>
</dbReference>
<evidence type="ECO:0000256" key="7">
    <source>
        <dbReference type="RuleBase" id="RU000461"/>
    </source>
</evidence>
<accession>A0A7C8Z710</accession>
<comment type="cofactor">
    <cofactor evidence="6">
        <name>heme</name>
        <dbReference type="ChEBI" id="CHEBI:30413"/>
    </cofactor>
</comment>
<keyword evidence="6 7" id="KW-0349">Heme</keyword>
<evidence type="ECO:0000256" key="4">
    <source>
        <dbReference type="ARBA" id="ARBA00022989"/>
    </source>
</evidence>
<dbReference type="InterPro" id="IPR051103">
    <property type="entry name" value="Plant_metabolite_P450s"/>
</dbReference>
<keyword evidence="7" id="KW-0560">Oxidoreductase</keyword>
<dbReference type="InterPro" id="IPR017972">
    <property type="entry name" value="Cyt_P450_CS"/>
</dbReference>
<dbReference type="InterPro" id="IPR036396">
    <property type="entry name" value="Cyt_P450_sf"/>
</dbReference>
<keyword evidence="7" id="KW-0503">Monooxygenase</keyword>
<name>A0A7C8Z710_OPUST</name>
<dbReference type="PROSITE" id="PS00086">
    <property type="entry name" value="CYTOCHROME_P450"/>
    <property type="match status" value="1"/>
</dbReference>
<evidence type="ECO:0000256" key="2">
    <source>
        <dbReference type="ARBA" id="ARBA00022692"/>
    </source>
</evidence>
<dbReference type="EMBL" id="GISG01095589">
    <property type="protein sequence ID" value="MBA4635517.1"/>
    <property type="molecule type" value="Transcribed_RNA"/>
</dbReference>
<dbReference type="PANTHER" id="PTHR24298:SF800">
    <property type="entry name" value="CYTOCHROME P450 89A2-RELATED"/>
    <property type="match status" value="1"/>
</dbReference>